<evidence type="ECO:0000313" key="1">
    <source>
        <dbReference type="EMBL" id="RON06222.1"/>
    </source>
</evidence>
<protein>
    <submittedName>
        <fullName evidence="1">Uncharacterized protein</fullName>
    </submittedName>
</protein>
<organism evidence="1 2">
    <name type="scientific">Pseudomonas brassicacearum</name>
    <dbReference type="NCBI Taxonomy" id="930166"/>
    <lineage>
        <taxon>Bacteria</taxon>
        <taxon>Pseudomonadati</taxon>
        <taxon>Pseudomonadota</taxon>
        <taxon>Gammaproteobacteria</taxon>
        <taxon>Pseudomonadales</taxon>
        <taxon>Pseudomonadaceae</taxon>
        <taxon>Pseudomonas</taxon>
    </lineage>
</organism>
<name>A0A423H1X0_9PSED</name>
<gene>
    <name evidence="1" type="ORF">BK658_00075</name>
</gene>
<sequence length="123" mass="13331">MKTSQTPNQRQKKHRDNLKLTGVVRVTMELGKTTAQILREIATEHGRTHAEVIELGIKMARKALQDAEERQAPIIAPPVPAVPPVAPLDELTADTAASGYSRSRMSASEARAVRLGLTGEVQA</sequence>
<dbReference type="Proteomes" id="UP000284684">
    <property type="component" value="Unassembled WGS sequence"/>
</dbReference>
<comment type="caution">
    <text evidence="1">The sequence shown here is derived from an EMBL/GenBank/DDBJ whole genome shotgun (WGS) entry which is preliminary data.</text>
</comment>
<accession>A0A423H1X0</accession>
<dbReference type="EMBL" id="MOBI01000001">
    <property type="protein sequence ID" value="RON06222.1"/>
    <property type="molecule type" value="Genomic_DNA"/>
</dbReference>
<dbReference type="RefSeq" id="WP_123580122.1">
    <property type="nucleotide sequence ID" value="NZ_MOBI01000001.1"/>
</dbReference>
<reference evidence="1 2" key="1">
    <citation type="submission" date="2016-10" db="EMBL/GenBank/DDBJ databases">
        <title>Comparative genome analysis of multiple Pseudomonas spp. focuses on biocontrol and plant growth promoting traits.</title>
        <authorList>
            <person name="Tao X.-Y."/>
            <person name="Taylor C.G."/>
        </authorList>
    </citation>
    <scope>NUCLEOTIDE SEQUENCE [LARGE SCALE GENOMIC DNA]</scope>
    <source>
        <strain evidence="1 2">37D10</strain>
    </source>
</reference>
<proteinExistence type="predicted"/>
<dbReference type="AlphaFoldDB" id="A0A423H1X0"/>
<evidence type="ECO:0000313" key="2">
    <source>
        <dbReference type="Proteomes" id="UP000284684"/>
    </source>
</evidence>